<reference evidence="6 7" key="1">
    <citation type="submission" date="2020-02" db="EMBL/GenBank/DDBJ databases">
        <authorList>
            <person name="Zheng R.K."/>
            <person name="Sun C.M."/>
        </authorList>
    </citation>
    <scope>NUCLEOTIDE SEQUENCE [LARGE SCALE GENOMIC DNA]</scope>
    <source>
        <strain evidence="7">rifampicinis</strain>
    </source>
</reference>
<dbReference type="KEGG" id="pmet:G4Y79_15520"/>
<comment type="similarity">
    <text evidence="5">Belongs to the truncated hemoglobin family. Group II subfamily.</text>
</comment>
<dbReference type="PANTHER" id="PTHR47366">
    <property type="entry name" value="TWO-ON-TWO HEMOGLOBIN-3"/>
    <property type="match status" value="1"/>
</dbReference>
<dbReference type="InterPro" id="IPR009050">
    <property type="entry name" value="Globin-like_sf"/>
</dbReference>
<dbReference type="PANTHER" id="PTHR47366:SF1">
    <property type="entry name" value="TWO-ON-TWO HEMOGLOBIN-3"/>
    <property type="match status" value="1"/>
</dbReference>
<dbReference type="InterPro" id="IPR001486">
    <property type="entry name" value="Hemoglobin_trunc"/>
</dbReference>
<dbReference type="SUPFAM" id="SSF46458">
    <property type="entry name" value="Globin-like"/>
    <property type="match status" value="1"/>
</dbReference>
<keyword evidence="2" id="KW-0349">Heme</keyword>
<dbReference type="InterPro" id="IPR044203">
    <property type="entry name" value="GlbO/GLB3-like"/>
</dbReference>
<evidence type="ECO:0000256" key="3">
    <source>
        <dbReference type="ARBA" id="ARBA00022723"/>
    </source>
</evidence>
<proteinExistence type="inferred from homology"/>
<dbReference type="RefSeq" id="WP_195169184.1">
    <property type="nucleotide sequence ID" value="NZ_CP062983.1"/>
</dbReference>
<dbReference type="Pfam" id="PF01152">
    <property type="entry name" value="Bac_globin"/>
    <property type="match status" value="1"/>
</dbReference>
<accession>A0A7S8E671</accession>
<dbReference type="GO" id="GO:0019825">
    <property type="term" value="F:oxygen binding"/>
    <property type="evidence" value="ECO:0007669"/>
    <property type="project" value="InterPro"/>
</dbReference>
<name>A0A7S8E671_9CHLR</name>
<dbReference type="AlphaFoldDB" id="A0A7S8E671"/>
<evidence type="ECO:0000256" key="1">
    <source>
        <dbReference type="ARBA" id="ARBA00022448"/>
    </source>
</evidence>
<protein>
    <submittedName>
        <fullName evidence="6">Globin</fullName>
    </submittedName>
</protein>
<keyword evidence="7" id="KW-1185">Reference proteome</keyword>
<organism evidence="6 7">
    <name type="scientific">Phototrophicus methaneseepsis</name>
    <dbReference type="NCBI Taxonomy" id="2710758"/>
    <lineage>
        <taxon>Bacteria</taxon>
        <taxon>Bacillati</taxon>
        <taxon>Chloroflexota</taxon>
        <taxon>Candidatus Thermofontia</taxon>
        <taxon>Phototrophicales</taxon>
        <taxon>Phototrophicaceae</taxon>
        <taxon>Phototrophicus</taxon>
    </lineage>
</organism>
<keyword evidence="1" id="KW-0813">Transport</keyword>
<gene>
    <name evidence="6" type="ORF">G4Y79_15520</name>
</gene>
<evidence type="ECO:0000313" key="7">
    <source>
        <dbReference type="Proteomes" id="UP000594468"/>
    </source>
</evidence>
<evidence type="ECO:0000313" key="6">
    <source>
        <dbReference type="EMBL" id="QPC81111.1"/>
    </source>
</evidence>
<dbReference type="InterPro" id="IPR012292">
    <property type="entry name" value="Globin/Proto"/>
</dbReference>
<sequence>MSHTELSVFELVGGEPTFRALVDHFYARVEQDDVLRPLFPEDLELGKYWQYLFLMQYWGGPTQYAAERGHPRLRMRHAPFQIDAEARNHWVEHMLAAIDEVGIQEPARSMMRDYFERGASFMINHIVPDSSAGGE</sequence>
<dbReference type="GO" id="GO:0005344">
    <property type="term" value="F:oxygen carrier activity"/>
    <property type="evidence" value="ECO:0007669"/>
    <property type="project" value="InterPro"/>
</dbReference>
<dbReference type="EMBL" id="CP062983">
    <property type="protein sequence ID" value="QPC81111.1"/>
    <property type="molecule type" value="Genomic_DNA"/>
</dbReference>
<dbReference type="GO" id="GO:0020037">
    <property type="term" value="F:heme binding"/>
    <property type="evidence" value="ECO:0007669"/>
    <property type="project" value="InterPro"/>
</dbReference>
<dbReference type="GO" id="GO:0046872">
    <property type="term" value="F:metal ion binding"/>
    <property type="evidence" value="ECO:0007669"/>
    <property type="project" value="UniProtKB-KW"/>
</dbReference>
<evidence type="ECO:0000256" key="5">
    <source>
        <dbReference type="ARBA" id="ARBA00034496"/>
    </source>
</evidence>
<dbReference type="Proteomes" id="UP000594468">
    <property type="component" value="Chromosome"/>
</dbReference>
<dbReference type="Gene3D" id="1.10.490.10">
    <property type="entry name" value="Globins"/>
    <property type="match status" value="1"/>
</dbReference>
<keyword evidence="4" id="KW-0408">Iron</keyword>
<evidence type="ECO:0000256" key="4">
    <source>
        <dbReference type="ARBA" id="ARBA00023004"/>
    </source>
</evidence>
<keyword evidence="3" id="KW-0479">Metal-binding</keyword>
<evidence type="ECO:0000256" key="2">
    <source>
        <dbReference type="ARBA" id="ARBA00022617"/>
    </source>
</evidence>